<accession>A1C964</accession>
<dbReference type="HOGENOM" id="CLU_3124683_0_0_1"/>
<organism evidence="2 3">
    <name type="scientific">Aspergillus clavatus (strain ATCC 1007 / CBS 513.65 / DSM 816 / NCTC 3887 / NRRL 1 / QM 1276 / 107)</name>
    <dbReference type="NCBI Taxonomy" id="344612"/>
    <lineage>
        <taxon>Eukaryota</taxon>
        <taxon>Fungi</taxon>
        <taxon>Dikarya</taxon>
        <taxon>Ascomycota</taxon>
        <taxon>Pezizomycotina</taxon>
        <taxon>Eurotiomycetes</taxon>
        <taxon>Eurotiomycetidae</taxon>
        <taxon>Eurotiales</taxon>
        <taxon>Aspergillaceae</taxon>
        <taxon>Aspergillus</taxon>
        <taxon>Aspergillus subgen. Fumigati</taxon>
    </lineage>
</organism>
<dbReference type="EMBL" id="DS027048">
    <property type="protein sequence ID" value="EAW13388.1"/>
    <property type="molecule type" value="Genomic_DNA"/>
</dbReference>
<feature type="region of interest" description="Disordered" evidence="1">
    <location>
        <begin position="1"/>
        <end position="27"/>
    </location>
</feature>
<dbReference type="KEGG" id="act:ACLA_054350"/>
<evidence type="ECO:0000313" key="3">
    <source>
        <dbReference type="Proteomes" id="UP000006701"/>
    </source>
</evidence>
<keyword evidence="3" id="KW-1185">Reference proteome</keyword>
<dbReference type="Proteomes" id="UP000006701">
    <property type="component" value="Unassembled WGS sequence"/>
</dbReference>
<protein>
    <submittedName>
        <fullName evidence="2">Uncharacterized protein</fullName>
    </submittedName>
</protein>
<evidence type="ECO:0000256" key="1">
    <source>
        <dbReference type="SAM" id="MobiDB-lite"/>
    </source>
</evidence>
<dbReference type="VEuPathDB" id="FungiDB:ACLA_054350"/>
<dbReference type="RefSeq" id="XP_001274814.1">
    <property type="nucleotide sequence ID" value="XM_001274813.1"/>
</dbReference>
<evidence type="ECO:0000313" key="2">
    <source>
        <dbReference type="EMBL" id="EAW13388.1"/>
    </source>
</evidence>
<dbReference type="GeneID" id="4706983"/>
<gene>
    <name evidence="2" type="ORF">ACLA_054350</name>
</gene>
<reference evidence="2 3" key="1">
    <citation type="journal article" date="2008" name="PLoS Genet.">
        <title>Genomic islands in the pathogenic filamentous fungus Aspergillus fumigatus.</title>
        <authorList>
            <person name="Fedorova N.D."/>
            <person name="Khaldi N."/>
            <person name="Joardar V.S."/>
            <person name="Maiti R."/>
            <person name="Amedeo P."/>
            <person name="Anderson M.J."/>
            <person name="Crabtree J."/>
            <person name="Silva J.C."/>
            <person name="Badger J.H."/>
            <person name="Albarraq A."/>
            <person name="Angiuoli S."/>
            <person name="Bussey H."/>
            <person name="Bowyer P."/>
            <person name="Cotty P.J."/>
            <person name="Dyer P.S."/>
            <person name="Egan A."/>
            <person name="Galens K."/>
            <person name="Fraser-Liggett C.M."/>
            <person name="Haas B.J."/>
            <person name="Inman J.M."/>
            <person name="Kent R."/>
            <person name="Lemieux S."/>
            <person name="Malavazi I."/>
            <person name="Orvis J."/>
            <person name="Roemer T."/>
            <person name="Ronning C.M."/>
            <person name="Sundaram J.P."/>
            <person name="Sutton G."/>
            <person name="Turner G."/>
            <person name="Venter J.C."/>
            <person name="White O.R."/>
            <person name="Whitty B.R."/>
            <person name="Youngman P."/>
            <person name="Wolfe K.H."/>
            <person name="Goldman G.H."/>
            <person name="Wortman J.R."/>
            <person name="Jiang B."/>
            <person name="Denning D.W."/>
            <person name="Nierman W.C."/>
        </authorList>
    </citation>
    <scope>NUCLEOTIDE SEQUENCE [LARGE SCALE GENOMIC DNA]</scope>
    <source>
        <strain evidence="3">ATCC 1007 / CBS 513.65 / DSM 816 / NCTC 3887 / NRRL 1</strain>
    </source>
</reference>
<proteinExistence type="predicted"/>
<feature type="compositionally biased region" description="Basic and acidic residues" evidence="1">
    <location>
        <begin position="1"/>
        <end position="10"/>
    </location>
</feature>
<sequence>MFWGKKHDEAEAQPADAAEQLKVIPRGKLPPQLQQMVDQDDGLYDDLYSS</sequence>
<name>A1C964_ASPCL</name>
<dbReference type="AlphaFoldDB" id="A1C964"/>